<reference evidence="2" key="2">
    <citation type="journal article" date="2022" name="Microbiol. Resour. Announc.">
        <title>Metagenome Sequencing to Explore Phylogenomics of Terrestrial Cyanobacteria.</title>
        <authorList>
            <person name="Ward R.D."/>
            <person name="Stajich J.E."/>
            <person name="Johansen J.R."/>
            <person name="Huntemann M."/>
            <person name="Clum A."/>
            <person name="Foster B."/>
            <person name="Foster B."/>
            <person name="Roux S."/>
            <person name="Palaniappan K."/>
            <person name="Varghese N."/>
            <person name="Mukherjee S."/>
            <person name="Reddy T.B.K."/>
            <person name="Daum C."/>
            <person name="Copeland A."/>
            <person name="Chen I.A."/>
            <person name="Ivanova N.N."/>
            <person name="Kyrpides N.C."/>
            <person name="Shapiro N."/>
            <person name="Eloe-Fadrosh E.A."/>
            <person name="Pietrasiak N."/>
        </authorList>
    </citation>
    <scope>NUCLEOTIDE SEQUENCE</scope>
    <source>
        <strain evidence="2">UHER 2000/2452</strain>
    </source>
</reference>
<dbReference type="EMBL" id="JAHHHD010000017">
    <property type="protein sequence ID" value="MBW4660096.1"/>
    <property type="molecule type" value="Genomic_DNA"/>
</dbReference>
<reference evidence="2" key="1">
    <citation type="submission" date="2021-05" db="EMBL/GenBank/DDBJ databases">
        <authorList>
            <person name="Pietrasiak N."/>
            <person name="Ward R."/>
            <person name="Stajich J.E."/>
            <person name="Kurbessoian T."/>
        </authorList>
    </citation>
    <scope>NUCLEOTIDE SEQUENCE</scope>
    <source>
        <strain evidence="2">UHER 2000/2452</strain>
    </source>
</reference>
<dbReference type="SUPFAM" id="SSF49879">
    <property type="entry name" value="SMAD/FHA domain"/>
    <property type="match status" value="1"/>
</dbReference>
<dbReference type="Gene3D" id="2.60.200.20">
    <property type="match status" value="1"/>
</dbReference>
<dbReference type="PANTHER" id="PTHR23308">
    <property type="entry name" value="NUCLEAR INHIBITOR OF PROTEIN PHOSPHATASE-1"/>
    <property type="match status" value="1"/>
</dbReference>
<sequence>MVNLNPFSVSAPHLRIVREQNPFLSDSLLHDCDYEVDKVAAVIEPLLNAPERCRVTSLYVQAVSTGRHTFLATNLVPDRLTQVTSIASNWSIGRSPTCAIPVRHRTVSRCHALIEYHARGLYIRDIGSSNGTWVNQRRLMPTEYQILGDGDLIQLGKLQMEFFLRVFPNVVSDFSDSGF</sequence>
<feature type="domain" description="FHA" evidence="1">
    <location>
        <begin position="90"/>
        <end position="139"/>
    </location>
</feature>
<dbReference type="Pfam" id="PF00498">
    <property type="entry name" value="FHA"/>
    <property type="match status" value="1"/>
</dbReference>
<dbReference type="AlphaFoldDB" id="A0A951UMV2"/>
<accession>A0A951UMV2</accession>
<organism evidence="2 3">
    <name type="scientific">Drouetiella hepatica Uher 2000/2452</name>
    <dbReference type="NCBI Taxonomy" id="904376"/>
    <lineage>
        <taxon>Bacteria</taxon>
        <taxon>Bacillati</taxon>
        <taxon>Cyanobacteriota</taxon>
        <taxon>Cyanophyceae</taxon>
        <taxon>Oculatellales</taxon>
        <taxon>Oculatellaceae</taxon>
        <taxon>Drouetiella</taxon>
    </lineage>
</organism>
<comment type="caution">
    <text evidence="2">The sequence shown here is derived from an EMBL/GenBank/DDBJ whole genome shotgun (WGS) entry which is preliminary data.</text>
</comment>
<dbReference type="Proteomes" id="UP000757435">
    <property type="component" value="Unassembled WGS sequence"/>
</dbReference>
<dbReference type="InterPro" id="IPR000253">
    <property type="entry name" value="FHA_dom"/>
</dbReference>
<evidence type="ECO:0000259" key="1">
    <source>
        <dbReference type="PROSITE" id="PS50006"/>
    </source>
</evidence>
<evidence type="ECO:0000313" key="3">
    <source>
        <dbReference type="Proteomes" id="UP000757435"/>
    </source>
</evidence>
<dbReference type="SMART" id="SM00240">
    <property type="entry name" value="FHA"/>
    <property type="match status" value="1"/>
</dbReference>
<name>A0A951UMV2_9CYAN</name>
<proteinExistence type="predicted"/>
<dbReference type="InterPro" id="IPR050923">
    <property type="entry name" value="Cell_Proc_Reg/RNA_Proc"/>
</dbReference>
<evidence type="ECO:0000313" key="2">
    <source>
        <dbReference type="EMBL" id="MBW4660096.1"/>
    </source>
</evidence>
<dbReference type="CDD" id="cd00060">
    <property type="entry name" value="FHA"/>
    <property type="match status" value="1"/>
</dbReference>
<dbReference type="PROSITE" id="PS50006">
    <property type="entry name" value="FHA_DOMAIN"/>
    <property type="match status" value="1"/>
</dbReference>
<protein>
    <submittedName>
        <fullName evidence="2">FHA domain-containing protein</fullName>
    </submittedName>
</protein>
<gene>
    <name evidence="2" type="ORF">KME15_15580</name>
</gene>
<dbReference type="InterPro" id="IPR008984">
    <property type="entry name" value="SMAD_FHA_dom_sf"/>
</dbReference>